<evidence type="ECO:0000313" key="3">
    <source>
        <dbReference type="Proteomes" id="UP000198287"/>
    </source>
</evidence>
<feature type="transmembrane region" description="Helical" evidence="1">
    <location>
        <begin position="195"/>
        <end position="212"/>
    </location>
</feature>
<feature type="transmembrane region" description="Helical" evidence="1">
    <location>
        <begin position="155"/>
        <end position="175"/>
    </location>
</feature>
<comment type="caution">
    <text evidence="2">The sequence shown here is derived from an EMBL/GenBank/DDBJ whole genome shotgun (WGS) entry which is preliminary data.</text>
</comment>
<dbReference type="AlphaFoldDB" id="A0A226EDB7"/>
<keyword evidence="1" id="KW-0812">Transmembrane</keyword>
<evidence type="ECO:0000313" key="2">
    <source>
        <dbReference type="EMBL" id="OXA55228.1"/>
    </source>
</evidence>
<organism evidence="2 3">
    <name type="scientific">Folsomia candida</name>
    <name type="common">Springtail</name>
    <dbReference type="NCBI Taxonomy" id="158441"/>
    <lineage>
        <taxon>Eukaryota</taxon>
        <taxon>Metazoa</taxon>
        <taxon>Ecdysozoa</taxon>
        <taxon>Arthropoda</taxon>
        <taxon>Hexapoda</taxon>
        <taxon>Collembola</taxon>
        <taxon>Entomobryomorpha</taxon>
        <taxon>Isotomoidea</taxon>
        <taxon>Isotomidae</taxon>
        <taxon>Proisotominae</taxon>
        <taxon>Folsomia</taxon>
    </lineage>
</organism>
<gene>
    <name evidence="2" type="ORF">Fcan01_08686</name>
</gene>
<feature type="transmembrane region" description="Helical" evidence="1">
    <location>
        <begin position="86"/>
        <end position="105"/>
    </location>
</feature>
<reference evidence="2 3" key="1">
    <citation type="submission" date="2015-12" db="EMBL/GenBank/DDBJ databases">
        <title>The genome of Folsomia candida.</title>
        <authorList>
            <person name="Faddeeva A."/>
            <person name="Derks M.F."/>
            <person name="Anvar Y."/>
            <person name="Smit S."/>
            <person name="Van Straalen N."/>
            <person name="Roelofs D."/>
        </authorList>
    </citation>
    <scope>NUCLEOTIDE SEQUENCE [LARGE SCALE GENOMIC DNA]</scope>
    <source>
        <strain evidence="2 3">VU population</strain>
        <tissue evidence="2">Whole body</tissue>
    </source>
</reference>
<name>A0A226EDB7_FOLCA</name>
<sequence>MLDDVALYLIRRGVTATQRASLYTAYCFQWDSKNKRVIALKSGYHYGLFQLACLYCTIVVLPALAIRSYQLYKTQPAVETKITVCTTYIATFLVVTFLQYCRILGRRRGPKRFIKCYEGLMRMEKRLTGLIPEMNFDRGDDTDRAIATMSFYPKLFYYCLDYIIPLLLLPLVFSFNAPFYTLLRAIYNFEPYGRLFSWMILLMSGTFTWFAGNLGISTIGLCILIVGYSISCLYVWTLFLIPFYGRLRVSQLRAGISFETALRMYNSLRIMTVIQAALTRDFLNPCLHHAHAVLFSTLALFYLIVEFMRKKRPDLFLVAVCVVILGFCVFIEFYAICLIARIARGAKLFIARMTRDSGRNRYKRKVVGALLPNTVKLELLVSLDSIRNGVEMSELGKNFAKFGGPEVDAAGFILRIDKSNFLSLQWWDAAENSSKLAPQNWSASTSEQKYLCIEISVSVQILVQYITYWKS</sequence>
<feature type="transmembrane region" description="Helical" evidence="1">
    <location>
        <begin position="289"/>
        <end position="308"/>
    </location>
</feature>
<feature type="transmembrane region" description="Helical" evidence="1">
    <location>
        <begin position="43"/>
        <end position="66"/>
    </location>
</feature>
<proteinExistence type="predicted"/>
<keyword evidence="1" id="KW-0472">Membrane</keyword>
<protein>
    <submittedName>
        <fullName evidence="2">Uncharacterized protein</fullName>
    </submittedName>
</protein>
<feature type="transmembrane region" description="Helical" evidence="1">
    <location>
        <begin position="315"/>
        <end position="336"/>
    </location>
</feature>
<keyword evidence="3" id="KW-1185">Reference proteome</keyword>
<feature type="transmembrane region" description="Helical" evidence="1">
    <location>
        <begin position="219"/>
        <end position="244"/>
    </location>
</feature>
<evidence type="ECO:0000256" key="1">
    <source>
        <dbReference type="SAM" id="Phobius"/>
    </source>
</evidence>
<accession>A0A226EDB7</accession>
<dbReference type="Proteomes" id="UP000198287">
    <property type="component" value="Unassembled WGS sequence"/>
</dbReference>
<dbReference type="EMBL" id="LNIX01000004">
    <property type="protein sequence ID" value="OXA55228.1"/>
    <property type="molecule type" value="Genomic_DNA"/>
</dbReference>
<keyword evidence="1" id="KW-1133">Transmembrane helix</keyword>